<evidence type="ECO:0000313" key="2">
    <source>
        <dbReference type="EMBL" id="CCQ90610.1"/>
    </source>
</evidence>
<organism evidence="2 3">
    <name type="scientific">Nitrospina gracilis (strain 3/211)</name>
    <dbReference type="NCBI Taxonomy" id="1266370"/>
    <lineage>
        <taxon>Bacteria</taxon>
        <taxon>Pseudomonadati</taxon>
        <taxon>Nitrospinota/Tectimicrobiota group</taxon>
        <taxon>Nitrospinota</taxon>
        <taxon>Nitrospinia</taxon>
        <taxon>Nitrospinales</taxon>
        <taxon>Nitrospinaceae</taxon>
        <taxon>Nitrospina</taxon>
    </lineage>
</organism>
<dbReference type="InParanoid" id="M1YYQ3"/>
<keyword evidence="1" id="KW-0732">Signal</keyword>
<feature type="chain" id="PRO_5004019512" evidence="1">
    <location>
        <begin position="26"/>
        <end position="218"/>
    </location>
</feature>
<sequence>MRNRTVIACGLLLAGGLMMAGPAVAADFLDSPKSDANIKPFVFPKSMKVIQSCTAAEFCLHHTPEVTRGQKAYADDLGLNPVGVNRVFADKAPVKRTLMKIDPARLAPLTLGDDLHRPVDRDMLLKLGERYDEDILLIYRAGFAWHPDNPKILLQGLLYLTKQKKVLALSDVSHGMEYGLPHPEETLGGIYFSLLEQMEDEARRILHAHKYEKRRSNY</sequence>
<name>M1YYQ3_NITG3</name>
<dbReference type="HOGENOM" id="CLU_1265839_0_0_0"/>
<proteinExistence type="predicted"/>
<comment type="caution">
    <text evidence="2">The sequence shown here is derived from an EMBL/GenBank/DDBJ whole genome shotgun (WGS) entry which is preliminary data.</text>
</comment>
<evidence type="ECO:0000256" key="1">
    <source>
        <dbReference type="SAM" id="SignalP"/>
    </source>
</evidence>
<dbReference type="EMBL" id="CAQJ01000037">
    <property type="protein sequence ID" value="CCQ90610.1"/>
    <property type="molecule type" value="Genomic_DNA"/>
</dbReference>
<feature type="signal peptide" evidence="1">
    <location>
        <begin position="1"/>
        <end position="25"/>
    </location>
</feature>
<dbReference type="AlphaFoldDB" id="M1YYQ3"/>
<reference evidence="2 3" key="1">
    <citation type="journal article" date="2013" name="Front. Microbiol.">
        <title>The genome of Nitrospina gracilis illuminates the metabolism and evolution of the major marine nitrite oxidizer.</title>
        <authorList>
            <person name="Luecker S."/>
            <person name="Nowka B."/>
            <person name="Rattei T."/>
            <person name="Spieck E."/>
            <person name="and Daims H."/>
        </authorList>
    </citation>
    <scope>NUCLEOTIDE SEQUENCE [LARGE SCALE GENOMIC DNA]</scope>
    <source>
        <strain evidence="2 3">3/211</strain>
    </source>
</reference>
<protein>
    <submittedName>
        <fullName evidence="2">Uncharacterized protein</fullName>
    </submittedName>
</protein>
<dbReference type="RefSeq" id="WP_005008329.1">
    <property type="nucleotide sequence ID" value="NZ_HG422173.1"/>
</dbReference>
<keyword evidence="3" id="KW-1185">Reference proteome</keyword>
<accession>M1YYQ3</accession>
<evidence type="ECO:0000313" key="3">
    <source>
        <dbReference type="Proteomes" id="UP000011704"/>
    </source>
</evidence>
<dbReference type="Proteomes" id="UP000011704">
    <property type="component" value="Unassembled WGS sequence"/>
</dbReference>
<gene>
    <name evidence="2" type="ORF">NITGR_330008</name>
</gene>